<dbReference type="InterPro" id="IPR025640">
    <property type="entry name" value="GYF_2"/>
</dbReference>
<comment type="caution">
    <text evidence="7">The sequence shown here is derived from an EMBL/GenBank/DDBJ whole genome shotgun (WGS) entry which is preliminary data.</text>
</comment>
<evidence type="ECO:0000256" key="3">
    <source>
        <dbReference type="ARBA" id="ARBA00022989"/>
    </source>
</evidence>
<reference evidence="7 8" key="1">
    <citation type="submission" date="2019-02" db="EMBL/GenBank/DDBJ databases">
        <title>Isolation and identification of novel species under the genus Muribaculum.</title>
        <authorList>
            <person name="Miyake S."/>
            <person name="Ding Y."/>
            <person name="Low A."/>
            <person name="Soh M."/>
            <person name="Seedorf H."/>
        </authorList>
    </citation>
    <scope>NUCLEOTIDE SEQUENCE [LARGE SCALE GENOMIC DNA]</scope>
    <source>
        <strain evidence="7 8">TLL-A3</strain>
    </source>
</reference>
<dbReference type="InterPro" id="IPR007593">
    <property type="entry name" value="CD225/Dispanin_fam"/>
</dbReference>
<dbReference type="RefSeq" id="WP_135471069.1">
    <property type="nucleotide sequence ID" value="NZ_CASJDB010000003.1"/>
</dbReference>
<evidence type="ECO:0000313" key="7">
    <source>
        <dbReference type="EMBL" id="TGG40052.1"/>
    </source>
</evidence>
<dbReference type="Pfam" id="PF04505">
    <property type="entry name" value="CD225"/>
    <property type="match status" value="1"/>
</dbReference>
<evidence type="ECO:0000313" key="8">
    <source>
        <dbReference type="Proteomes" id="UP000297635"/>
    </source>
</evidence>
<protein>
    <recommendedName>
        <fullName evidence="6">GYF domain-containing protein</fullName>
    </recommendedName>
</protein>
<comment type="subcellular location">
    <subcellularLocation>
        <location evidence="1">Membrane</location>
    </subcellularLocation>
</comment>
<dbReference type="GeneID" id="82149105"/>
<feature type="domain" description="GYF" evidence="6">
    <location>
        <begin position="3"/>
        <end position="49"/>
    </location>
</feature>
<feature type="transmembrane region" description="Helical" evidence="5">
    <location>
        <begin position="93"/>
        <end position="117"/>
    </location>
</feature>
<dbReference type="AlphaFoldDB" id="A0A4Z0V9R6"/>
<accession>A0A4Z0V9R6</accession>
<dbReference type="InterPro" id="IPR051423">
    <property type="entry name" value="CD225/Dispanin"/>
</dbReference>
<name>A0A4Z0V9R6_9BACT</name>
<dbReference type="GO" id="GO:0016020">
    <property type="term" value="C:membrane"/>
    <property type="evidence" value="ECO:0007669"/>
    <property type="project" value="UniProtKB-SubCell"/>
</dbReference>
<feature type="transmembrane region" description="Helical" evidence="5">
    <location>
        <begin position="138"/>
        <end position="162"/>
    </location>
</feature>
<evidence type="ECO:0000256" key="4">
    <source>
        <dbReference type="ARBA" id="ARBA00023136"/>
    </source>
</evidence>
<gene>
    <name evidence="7" type="ORF">EZ315_04810</name>
</gene>
<keyword evidence="2 5" id="KW-0812">Transmembrane</keyword>
<sequence length="164" mass="18662">MKYWIIINDTRLGPMDLEQLIATPGFGPESPVWREGLPDWVSARNLPELADRFTQPVQHAYNQFRQQQQYWQQPTYAPGMPQPAPQEPMPSTYLAWAILSTICCCIPTGVIAIIYASRVSPLYIRGDIYGSRRASEKAALWTIISFVAGLIWTPFSIIWSLLTM</sequence>
<dbReference type="EMBL" id="SJSA01000001">
    <property type="protein sequence ID" value="TGG40052.1"/>
    <property type="molecule type" value="Genomic_DNA"/>
</dbReference>
<organism evidence="7 8">
    <name type="scientific">Duncaniella freteri</name>
    <dbReference type="NCBI Taxonomy" id="2530391"/>
    <lineage>
        <taxon>Bacteria</taxon>
        <taxon>Pseudomonadati</taxon>
        <taxon>Bacteroidota</taxon>
        <taxon>Bacteroidia</taxon>
        <taxon>Bacteroidales</taxon>
        <taxon>Muribaculaceae</taxon>
        <taxon>Duncaniella</taxon>
    </lineage>
</organism>
<keyword evidence="3 5" id="KW-1133">Transmembrane helix</keyword>
<evidence type="ECO:0000256" key="2">
    <source>
        <dbReference type="ARBA" id="ARBA00022692"/>
    </source>
</evidence>
<proteinExistence type="predicted"/>
<keyword evidence="8" id="KW-1185">Reference proteome</keyword>
<dbReference type="Proteomes" id="UP000297635">
    <property type="component" value="Unassembled WGS sequence"/>
</dbReference>
<evidence type="ECO:0000256" key="5">
    <source>
        <dbReference type="SAM" id="Phobius"/>
    </source>
</evidence>
<evidence type="ECO:0000256" key="1">
    <source>
        <dbReference type="ARBA" id="ARBA00004370"/>
    </source>
</evidence>
<keyword evidence="4 5" id="KW-0472">Membrane</keyword>
<dbReference type="PANTHER" id="PTHR14948:SF44">
    <property type="entry name" value="PROLINE-RICH TRANSMEMBRANE PROTEIN 1-LIKE"/>
    <property type="match status" value="1"/>
</dbReference>
<dbReference type="Pfam" id="PF14237">
    <property type="entry name" value="GYF_2"/>
    <property type="match status" value="1"/>
</dbReference>
<dbReference type="PANTHER" id="PTHR14948">
    <property type="entry name" value="NG5"/>
    <property type="match status" value="1"/>
</dbReference>
<evidence type="ECO:0000259" key="6">
    <source>
        <dbReference type="Pfam" id="PF14237"/>
    </source>
</evidence>